<keyword evidence="2" id="KW-1185">Reference proteome</keyword>
<dbReference type="AlphaFoldDB" id="A0A5S4G4L2"/>
<dbReference type="GO" id="GO:0016706">
    <property type="term" value="F:2-oxoglutarate-dependent dioxygenase activity"/>
    <property type="evidence" value="ECO:0007669"/>
    <property type="project" value="UniProtKB-ARBA"/>
</dbReference>
<comment type="caution">
    <text evidence="1">The sequence shown here is derived from an EMBL/GenBank/DDBJ whole genome shotgun (WGS) entry which is preliminary data.</text>
</comment>
<keyword evidence="1" id="KW-0223">Dioxygenase</keyword>
<dbReference type="EMBL" id="VCKX01000155">
    <property type="protein sequence ID" value="TMR27943.1"/>
    <property type="molecule type" value="Genomic_DNA"/>
</dbReference>
<dbReference type="SUPFAM" id="SSF51197">
    <property type="entry name" value="Clavaminate synthase-like"/>
    <property type="match status" value="1"/>
</dbReference>
<gene>
    <name evidence="1" type="ORF">ETD85_37550</name>
</gene>
<dbReference type="PANTHER" id="PTHR20883">
    <property type="entry name" value="PHYTANOYL-COA DIOXYGENASE DOMAIN CONTAINING 1"/>
    <property type="match status" value="1"/>
</dbReference>
<dbReference type="Pfam" id="PF05721">
    <property type="entry name" value="PhyH"/>
    <property type="match status" value="1"/>
</dbReference>
<dbReference type="Gene3D" id="2.60.120.620">
    <property type="entry name" value="q2cbj1_9rhob like domain"/>
    <property type="match status" value="1"/>
</dbReference>
<protein>
    <submittedName>
        <fullName evidence="1">Phytanoyl-CoA dioxygenase family protein</fullName>
    </submittedName>
</protein>
<reference evidence="1 2" key="1">
    <citation type="submission" date="2019-05" db="EMBL/GenBank/DDBJ databases">
        <title>Draft genome sequence of Nonomuraea zeae DSM 100528.</title>
        <authorList>
            <person name="Saricaoglu S."/>
            <person name="Isik K."/>
        </authorList>
    </citation>
    <scope>NUCLEOTIDE SEQUENCE [LARGE SCALE GENOMIC DNA]</scope>
    <source>
        <strain evidence="1 2">DSM 100528</strain>
    </source>
</reference>
<evidence type="ECO:0000313" key="2">
    <source>
        <dbReference type="Proteomes" id="UP000306628"/>
    </source>
</evidence>
<keyword evidence="1" id="KW-0560">Oxidoreductase</keyword>
<name>A0A5S4G4L2_9ACTN</name>
<evidence type="ECO:0000313" key="1">
    <source>
        <dbReference type="EMBL" id="TMR27943.1"/>
    </source>
</evidence>
<dbReference type="GO" id="GO:0005506">
    <property type="term" value="F:iron ion binding"/>
    <property type="evidence" value="ECO:0007669"/>
    <property type="project" value="UniProtKB-ARBA"/>
</dbReference>
<dbReference type="OrthoDB" id="9796766at2"/>
<accession>A0A5S4G4L2</accession>
<dbReference type="InterPro" id="IPR008775">
    <property type="entry name" value="Phytyl_CoA_dOase-like"/>
</dbReference>
<organism evidence="1 2">
    <name type="scientific">Nonomuraea zeae</name>
    <dbReference type="NCBI Taxonomy" id="1642303"/>
    <lineage>
        <taxon>Bacteria</taxon>
        <taxon>Bacillati</taxon>
        <taxon>Actinomycetota</taxon>
        <taxon>Actinomycetes</taxon>
        <taxon>Streptosporangiales</taxon>
        <taxon>Streptosporangiaceae</taxon>
        <taxon>Nonomuraea</taxon>
    </lineage>
</organism>
<dbReference type="Proteomes" id="UP000306628">
    <property type="component" value="Unassembled WGS sequence"/>
</dbReference>
<sequence length="288" mass="31884">MARRVLVTHAKKAEESDSTPVPAQPQEERIVITEADRTLKDFDRDGYTIFRNVIDPALIAEASAHVDWLHARYPDRLGEDLATELVAGDPFWVRLVGDDRLLDIAELFLGPDLALFASHYISKPPFSGKPVLWHQDGAYWPLEPMRVITLWLAVDESTPENGCVRVIPGSHKEDLHELRTRDDVDNVLGSESAITVDESAAVDLVLAPGDVEVHHPNILHASTANTSPRRRCGLTIRYIPTSTRITSEQQPFVSALLLRGQPGVNVYQPFPAYVPGEHMPFAGAPDPA</sequence>
<dbReference type="PANTHER" id="PTHR20883:SF48">
    <property type="entry name" value="ECTOINE DIOXYGENASE"/>
    <property type="match status" value="1"/>
</dbReference>
<dbReference type="RefSeq" id="WP_138694591.1">
    <property type="nucleotide sequence ID" value="NZ_JBHSAZ010000052.1"/>
</dbReference>
<proteinExistence type="predicted"/>